<proteinExistence type="predicted"/>
<feature type="transmembrane region" description="Helical" evidence="1">
    <location>
        <begin position="6"/>
        <end position="23"/>
    </location>
</feature>
<dbReference type="AlphaFoldDB" id="A0A2H0BUP8"/>
<evidence type="ECO:0000256" key="1">
    <source>
        <dbReference type="SAM" id="Phobius"/>
    </source>
</evidence>
<sequence>MEIATLLLTGLNILIIPFLLWYLNSRTTKQIEELKIKNDLKIQTYKKLFDIFNSILTKDRTTNWHPKDRIDLVVDLLKYAPDEIVDKFILFWNEAKKGRYEKS</sequence>
<accession>A0A2H0BUP8</accession>
<gene>
    <name evidence="2" type="ORF">COW99_04985</name>
</gene>
<organism evidence="2 3">
    <name type="scientific">Candidatus Roizmanbacteria bacterium CG22_combo_CG10-13_8_21_14_all_38_20</name>
    <dbReference type="NCBI Taxonomy" id="1974862"/>
    <lineage>
        <taxon>Bacteria</taxon>
        <taxon>Candidatus Roizmaniibacteriota</taxon>
    </lineage>
</organism>
<reference evidence="2 3" key="1">
    <citation type="submission" date="2017-09" db="EMBL/GenBank/DDBJ databases">
        <title>Depth-based differentiation of microbial function through sediment-hosted aquifers and enrichment of novel symbionts in the deep terrestrial subsurface.</title>
        <authorList>
            <person name="Probst A.J."/>
            <person name="Ladd B."/>
            <person name="Jarett J.K."/>
            <person name="Geller-Mcgrath D.E."/>
            <person name="Sieber C.M."/>
            <person name="Emerson J.B."/>
            <person name="Anantharaman K."/>
            <person name="Thomas B.C."/>
            <person name="Malmstrom R."/>
            <person name="Stieglmeier M."/>
            <person name="Klingl A."/>
            <person name="Woyke T."/>
            <person name="Ryan C.M."/>
            <person name="Banfield J.F."/>
        </authorList>
    </citation>
    <scope>NUCLEOTIDE SEQUENCE [LARGE SCALE GENOMIC DNA]</scope>
    <source>
        <strain evidence="2">CG22_combo_CG10-13_8_21_14_all_38_20</strain>
    </source>
</reference>
<keyword evidence="1" id="KW-1133">Transmembrane helix</keyword>
<name>A0A2H0BUP8_9BACT</name>
<dbReference type="Proteomes" id="UP000231246">
    <property type="component" value="Unassembled WGS sequence"/>
</dbReference>
<protein>
    <submittedName>
        <fullName evidence="2">Uncharacterized protein</fullName>
    </submittedName>
</protein>
<evidence type="ECO:0000313" key="2">
    <source>
        <dbReference type="EMBL" id="PIP61259.1"/>
    </source>
</evidence>
<keyword evidence="1" id="KW-0812">Transmembrane</keyword>
<dbReference type="EMBL" id="PCTA01000031">
    <property type="protein sequence ID" value="PIP61259.1"/>
    <property type="molecule type" value="Genomic_DNA"/>
</dbReference>
<keyword evidence="1" id="KW-0472">Membrane</keyword>
<evidence type="ECO:0000313" key="3">
    <source>
        <dbReference type="Proteomes" id="UP000231246"/>
    </source>
</evidence>
<comment type="caution">
    <text evidence="2">The sequence shown here is derived from an EMBL/GenBank/DDBJ whole genome shotgun (WGS) entry which is preliminary data.</text>
</comment>